<dbReference type="KEGG" id="pphr:APZ00_05865"/>
<evidence type="ECO:0000313" key="2">
    <source>
        <dbReference type="EMBL" id="ALV26665.1"/>
    </source>
</evidence>
<gene>
    <name evidence="2" type="ORF">APZ00_05865</name>
</gene>
<protein>
    <submittedName>
        <fullName evidence="2">Tat pathway signal protein</fullName>
    </submittedName>
</protein>
<accession>A0A0U3Q268</accession>
<keyword evidence="3" id="KW-1185">Reference proteome</keyword>
<evidence type="ECO:0000313" key="3">
    <source>
        <dbReference type="Proteomes" id="UP000064921"/>
    </source>
</evidence>
<dbReference type="RefSeq" id="WP_058898341.1">
    <property type="nucleotide sequence ID" value="NZ_CP013068.1"/>
</dbReference>
<reference evidence="2 3" key="1">
    <citation type="submission" date="2015-10" db="EMBL/GenBank/DDBJ databases">
        <title>The world's first case of liver abscess caused by Pannonibacter phragmitetus.</title>
        <authorList>
            <person name="Ming D."/>
            <person name="Wang M."/>
            <person name="Zhou Y."/>
            <person name="Jiang T."/>
            <person name="Hu S."/>
        </authorList>
    </citation>
    <scope>NUCLEOTIDE SEQUENCE [LARGE SCALE GENOMIC DNA]</scope>
    <source>
        <strain evidence="2 3">31801</strain>
    </source>
</reference>
<dbReference type="PROSITE" id="PS00430">
    <property type="entry name" value="TONB_DEPENDENT_REC_1"/>
    <property type="match status" value="1"/>
</dbReference>
<dbReference type="Proteomes" id="UP000064921">
    <property type="component" value="Chromosome"/>
</dbReference>
<feature type="chain" id="PRO_5006843376" evidence="1">
    <location>
        <begin position="23"/>
        <end position="155"/>
    </location>
</feature>
<keyword evidence="1" id="KW-0732">Signal</keyword>
<organism evidence="2 3">
    <name type="scientific">Pannonibacter phragmitetus</name>
    <dbReference type="NCBI Taxonomy" id="121719"/>
    <lineage>
        <taxon>Bacteria</taxon>
        <taxon>Pseudomonadati</taxon>
        <taxon>Pseudomonadota</taxon>
        <taxon>Alphaproteobacteria</taxon>
        <taxon>Hyphomicrobiales</taxon>
        <taxon>Stappiaceae</taxon>
        <taxon>Pannonibacter</taxon>
    </lineage>
</organism>
<feature type="signal peptide" evidence="1">
    <location>
        <begin position="1"/>
        <end position="22"/>
    </location>
</feature>
<sequence length="155" mass="15968">MKKLAALLMLATALSAPSIAMARDVSIQTSLVQYSGHAAYLAVYLTNPDGSYNSTLWVSGQKTKYYGDLRGWARAVSSGGSLNLDGITGASVGSGETLTVHANLADTLLDAGYQIRVDSAVENGGQYADDAVIDLTSTPATASGTGYVNTISLGL</sequence>
<dbReference type="InterPro" id="IPR010916">
    <property type="entry name" value="TonB_box_CS"/>
</dbReference>
<dbReference type="InterPro" id="IPR014469">
    <property type="entry name" value="DUF2271"/>
</dbReference>
<name>A0A0U3Q268_9HYPH</name>
<evidence type="ECO:0000256" key="1">
    <source>
        <dbReference type="SAM" id="SignalP"/>
    </source>
</evidence>
<dbReference type="STRING" id="121719.APZ00_05865"/>
<dbReference type="EMBL" id="CP013068">
    <property type="protein sequence ID" value="ALV26665.1"/>
    <property type="molecule type" value="Genomic_DNA"/>
</dbReference>
<dbReference type="Pfam" id="PF10029">
    <property type="entry name" value="DUF2271"/>
    <property type="match status" value="1"/>
</dbReference>
<dbReference type="AlphaFoldDB" id="A0A0U3Q268"/>
<proteinExistence type="predicted"/>